<dbReference type="Gene3D" id="3.30.300.30">
    <property type="match status" value="1"/>
</dbReference>
<dbReference type="SMART" id="SM00906">
    <property type="entry name" value="Fungal_trans"/>
    <property type="match status" value="1"/>
</dbReference>
<dbReference type="InterPro" id="IPR001753">
    <property type="entry name" value="Enoyl-CoA_hydra/iso"/>
</dbReference>
<dbReference type="Gene3D" id="2.30.38.10">
    <property type="entry name" value="Luciferase, Domain 3"/>
    <property type="match status" value="1"/>
</dbReference>
<dbReference type="Pfam" id="PF13193">
    <property type="entry name" value="AMP-binding_C"/>
    <property type="match status" value="1"/>
</dbReference>
<dbReference type="Pfam" id="PF00378">
    <property type="entry name" value="ECH_1"/>
    <property type="match status" value="1"/>
</dbReference>
<reference evidence="3" key="2">
    <citation type="submission" date="2020-03" db="EMBL/GenBank/DDBJ databases">
        <authorList>
            <person name="Fu F.-F."/>
            <person name="Chen J."/>
        </authorList>
    </citation>
    <scope>NUCLEOTIDE SEQUENCE</scope>
    <source>
        <strain evidence="3">Lc1</strain>
    </source>
</reference>
<dbReference type="InterPro" id="IPR000873">
    <property type="entry name" value="AMP-dep_synth/lig_dom"/>
</dbReference>
<dbReference type="GeneID" id="69016933"/>
<reference evidence="3" key="1">
    <citation type="journal article" date="2020" name="Phytopathology">
        <title>Genome sequence and comparative analysis of Colletotrichum gloeosporioides isolated from Liriodendron leaves.</title>
        <authorList>
            <person name="Fu F.F."/>
            <person name="Hao Z."/>
            <person name="Wang P."/>
            <person name="Lu Y."/>
            <person name="Xue L.J."/>
            <person name="Wei G."/>
            <person name="Tian Y."/>
            <person name="Baishi H."/>
            <person name="Xu H."/>
            <person name="Shi J."/>
            <person name="Cheng T."/>
            <person name="Wang G."/>
            <person name="Yi Y."/>
            <person name="Chen J."/>
        </authorList>
    </citation>
    <scope>NUCLEOTIDE SEQUENCE</scope>
    <source>
        <strain evidence="3">Lc1</strain>
    </source>
</reference>
<dbReference type="GO" id="GO:0003677">
    <property type="term" value="F:DNA binding"/>
    <property type="evidence" value="ECO:0007669"/>
    <property type="project" value="InterPro"/>
</dbReference>
<sequence>MPLQQTPSLVFGPKDPPLLQKTLGSVIQDQAKAYGDRTAVVVPWQSTRLTYKDLADRSKITAKGLLELGLKHGDCVGIMAGNCYQYIELFLGAARIGCPFVVLHNTYSPDELSSAVLHSDCKAVFMASQIGSNSLLPHIQALSALPKESKLEHIVCLDTARFPGQGRTTGSPKAAVLTHFNLINDARFVGDAMKLTHQDVVCCPPPLFHCFGLVMGFLAAFCYGSSIIFPSDSFNAQKTIDAIINEKATALLGVPTMFIAELEALKKSGHRISTVRTGLAAGSPVPPPLMENLRKEMQIGGMLIAYGMTETSPVTFITSLGDTDDRMFNSLGKVLPHTSAKIVDTNGNIVPRGTRGEICTSGFALQKGYWKDEERTQEVMRSDEDGTIWMHTGDEGFVDDEGYGHITGRIKDLIIRGGENISPIEIEARLLSHAAIGESCVVGLDHNKYGEVVACFLKLASGATKPSDEEIRIWVTQRLGRYKAPEYIFWLGSPDVGSELPKTGSGKYQKHLSWGSFIGEKDIQRHYILQGIPGVNRKDGATGNIVLNTPRNGNTLTSLMIEDFQGAFRTFENDPSISRIVISANGKFFCTGMDLSQAALVVGKGGNASLDIFRPLKSLFELIDNSSKVTIACINGPAFGGGIGLAFSCDIRVCLSSATFTLSEVKLGLCPAVISRYVIREWGLALSRDAMLTARAVSASELKAQGAVSLLADTPAELRKMVEQLIRNLRHSSPGGSKMSKELSALFQRISAIESKLAELSGQPPKESCTFAGTETSFEAEPQFSNDDAADIFNLEDQVSISPSGSSRDAPINDVDLSKLPPDAVMQSLIDTYFTHCNNQPYGYFHEANFRQKLAENSLPKCVVLGVLASSMRFSDHEFYAGVRAKATEAYAREAWLSVLTDHMTAEDSPDLHVAQATNILAIIDFTSGRTSSGWLKIGLAIRIAQDLQLMREPSETLSIIEQEERRRCFWSIYLLDKLVSCGKDRHLAISDEDCSVRLPSDEPTFRHGGLERNITLHQLHDWNTDPSSALGNFPIAILAGSALGRCTRNVLHDREVDGVPPWDSRSEYASINSILLLVEFRLQMDQISIDSIVETNRTEEGSIDHQVVGHVIFAHGYVGGIARHPAAGCHLGASFYAYSACLAGSTLSLNMHAEKHHGGQRSAEMLRATQESLSILEKMGQFWDHASKMHRRLLAFNSHAHLFTSLFNAHKSPDLGPELEAALWSMIDYGSMCRDSNLSVPSPTLVLPSETPFSVPLELGGDQSLDLADSPSMVLSNIDSTAMSFDTPSISYLFELASSGG</sequence>
<dbReference type="GO" id="GO:0008270">
    <property type="term" value="F:zinc ion binding"/>
    <property type="evidence" value="ECO:0007669"/>
    <property type="project" value="InterPro"/>
</dbReference>
<dbReference type="GO" id="GO:0006631">
    <property type="term" value="P:fatty acid metabolic process"/>
    <property type="evidence" value="ECO:0007669"/>
    <property type="project" value="TreeGrafter"/>
</dbReference>
<dbReference type="InterPro" id="IPR007219">
    <property type="entry name" value="XnlR_reg_dom"/>
</dbReference>
<dbReference type="PANTHER" id="PTHR43201:SF6">
    <property type="entry name" value="ACYL COA SYNTHETASE (EUROFUNG)"/>
    <property type="match status" value="1"/>
</dbReference>
<dbReference type="Pfam" id="PF00501">
    <property type="entry name" value="AMP-binding"/>
    <property type="match status" value="2"/>
</dbReference>
<name>A0A8H4CYF8_COLGL</name>
<dbReference type="InterPro" id="IPR045851">
    <property type="entry name" value="AMP-bd_C_sf"/>
</dbReference>
<dbReference type="Gene3D" id="3.40.50.980">
    <property type="match status" value="3"/>
</dbReference>
<dbReference type="GO" id="GO:0006351">
    <property type="term" value="P:DNA-templated transcription"/>
    <property type="evidence" value="ECO:0007669"/>
    <property type="project" value="InterPro"/>
</dbReference>
<keyword evidence="1" id="KW-0539">Nucleus</keyword>
<accession>A0A8H4CYF8</accession>
<gene>
    <name evidence="3" type="ORF">GCG54_00009800</name>
</gene>
<dbReference type="EMBL" id="WVTB01000001">
    <property type="protein sequence ID" value="KAF3812116.1"/>
    <property type="molecule type" value="Genomic_DNA"/>
</dbReference>
<dbReference type="CDD" id="cd12148">
    <property type="entry name" value="fungal_TF_MHR"/>
    <property type="match status" value="1"/>
</dbReference>
<dbReference type="SUPFAM" id="SSF52096">
    <property type="entry name" value="ClpP/crotonase"/>
    <property type="match status" value="1"/>
</dbReference>
<organism evidence="3 4">
    <name type="scientific">Colletotrichum gloeosporioides</name>
    <name type="common">Anthracnose fungus</name>
    <name type="synonym">Glomerella cingulata</name>
    <dbReference type="NCBI Taxonomy" id="474922"/>
    <lineage>
        <taxon>Eukaryota</taxon>
        <taxon>Fungi</taxon>
        <taxon>Dikarya</taxon>
        <taxon>Ascomycota</taxon>
        <taxon>Pezizomycotina</taxon>
        <taxon>Sordariomycetes</taxon>
        <taxon>Hypocreomycetidae</taxon>
        <taxon>Glomerellales</taxon>
        <taxon>Glomerellaceae</taxon>
        <taxon>Colletotrichum</taxon>
        <taxon>Colletotrichum gloeosporioides species complex</taxon>
    </lineage>
</organism>
<dbReference type="InterPro" id="IPR029045">
    <property type="entry name" value="ClpP/crotonase-like_dom_sf"/>
</dbReference>
<dbReference type="Pfam" id="PF04082">
    <property type="entry name" value="Fungal_trans"/>
    <property type="match status" value="1"/>
</dbReference>
<dbReference type="InterPro" id="IPR025110">
    <property type="entry name" value="AMP-bd_C"/>
</dbReference>
<evidence type="ECO:0000313" key="3">
    <source>
        <dbReference type="EMBL" id="KAF3812116.1"/>
    </source>
</evidence>
<evidence type="ECO:0000313" key="4">
    <source>
        <dbReference type="Proteomes" id="UP000613401"/>
    </source>
</evidence>
<dbReference type="RefSeq" id="XP_045271275.1">
    <property type="nucleotide sequence ID" value="XM_045409738.1"/>
</dbReference>
<dbReference type="SUPFAM" id="SSF56801">
    <property type="entry name" value="Acetyl-CoA synthetase-like"/>
    <property type="match status" value="1"/>
</dbReference>
<dbReference type="GO" id="GO:0031956">
    <property type="term" value="F:medium-chain fatty acid-CoA ligase activity"/>
    <property type="evidence" value="ECO:0007669"/>
    <property type="project" value="TreeGrafter"/>
</dbReference>
<keyword evidence="4" id="KW-1185">Reference proteome</keyword>
<dbReference type="Proteomes" id="UP000613401">
    <property type="component" value="Unassembled WGS sequence"/>
</dbReference>
<comment type="caution">
    <text evidence="3">The sequence shown here is derived from an EMBL/GenBank/DDBJ whole genome shotgun (WGS) entry which is preliminary data.</text>
</comment>
<dbReference type="PANTHER" id="PTHR43201">
    <property type="entry name" value="ACYL-COA SYNTHETASE"/>
    <property type="match status" value="1"/>
</dbReference>
<dbReference type="CDD" id="cd06558">
    <property type="entry name" value="crotonase-like"/>
    <property type="match status" value="1"/>
</dbReference>
<feature type="domain" description="Xylanolytic transcriptional activator regulatory" evidence="2">
    <location>
        <begin position="934"/>
        <end position="1006"/>
    </location>
</feature>
<protein>
    <submittedName>
        <fullName evidence="3">Putative acyl-CoA synthetase YngI</fullName>
    </submittedName>
</protein>
<evidence type="ECO:0000256" key="1">
    <source>
        <dbReference type="ARBA" id="ARBA00023242"/>
    </source>
</evidence>
<evidence type="ECO:0000259" key="2">
    <source>
        <dbReference type="SMART" id="SM00906"/>
    </source>
</evidence>
<dbReference type="Gene3D" id="3.90.226.10">
    <property type="entry name" value="2-enoyl-CoA Hydratase, Chain A, domain 1"/>
    <property type="match status" value="1"/>
</dbReference>
<proteinExistence type="predicted"/>